<dbReference type="EMBL" id="JADYXP020000001">
    <property type="protein sequence ID" value="KAL0133855.1"/>
    <property type="molecule type" value="Genomic_DNA"/>
</dbReference>
<organism evidence="2 3">
    <name type="scientific">Cardiocondyla obscurior</name>
    <dbReference type="NCBI Taxonomy" id="286306"/>
    <lineage>
        <taxon>Eukaryota</taxon>
        <taxon>Metazoa</taxon>
        <taxon>Ecdysozoa</taxon>
        <taxon>Arthropoda</taxon>
        <taxon>Hexapoda</taxon>
        <taxon>Insecta</taxon>
        <taxon>Pterygota</taxon>
        <taxon>Neoptera</taxon>
        <taxon>Endopterygota</taxon>
        <taxon>Hymenoptera</taxon>
        <taxon>Apocrita</taxon>
        <taxon>Aculeata</taxon>
        <taxon>Formicoidea</taxon>
        <taxon>Formicidae</taxon>
        <taxon>Myrmicinae</taxon>
        <taxon>Cardiocondyla</taxon>
    </lineage>
</organism>
<evidence type="ECO:0000313" key="2">
    <source>
        <dbReference type="EMBL" id="KAL0133855.1"/>
    </source>
</evidence>
<dbReference type="Proteomes" id="UP001430953">
    <property type="component" value="Unassembled WGS sequence"/>
</dbReference>
<dbReference type="AlphaFoldDB" id="A0AAW2H2T5"/>
<reference evidence="2 3" key="1">
    <citation type="submission" date="2023-03" db="EMBL/GenBank/DDBJ databases">
        <title>High recombination rates correlate with genetic variation in Cardiocondyla obscurior ants.</title>
        <authorList>
            <person name="Errbii M."/>
        </authorList>
    </citation>
    <scope>NUCLEOTIDE SEQUENCE [LARGE SCALE GENOMIC DNA]</scope>
    <source>
        <strain evidence="2">Alpha-2009</strain>
        <tissue evidence="2">Whole body</tissue>
    </source>
</reference>
<keyword evidence="3" id="KW-1185">Reference proteome</keyword>
<proteinExistence type="predicted"/>
<evidence type="ECO:0000313" key="3">
    <source>
        <dbReference type="Proteomes" id="UP001430953"/>
    </source>
</evidence>
<accession>A0AAW2H2T5</accession>
<name>A0AAW2H2T5_9HYME</name>
<comment type="caution">
    <text evidence="2">The sequence shown here is derived from an EMBL/GenBank/DDBJ whole genome shotgun (WGS) entry which is preliminary data.</text>
</comment>
<evidence type="ECO:0000256" key="1">
    <source>
        <dbReference type="SAM" id="MobiDB-lite"/>
    </source>
</evidence>
<gene>
    <name evidence="2" type="ORF">PUN28_001067</name>
</gene>
<sequence length="147" mass="16342">MGNCRAGRSFSKSFMGRILKVLEDGGASRGPGASEQVGRRPGVVHVKRDAGLICTIGLQITIRIYYLVRTSYVGHGWSHKVGRLLQPLSGRWQNTQPPSRFSPPSTFLYSLRACTYIHRRGHSSRCTHPPSAPVSVPSFARQPRRRT</sequence>
<feature type="region of interest" description="Disordered" evidence="1">
    <location>
        <begin position="122"/>
        <end position="147"/>
    </location>
</feature>
<protein>
    <submittedName>
        <fullName evidence="2">Uncharacterized protein</fullName>
    </submittedName>
</protein>